<keyword evidence="2" id="KW-1185">Reference proteome</keyword>
<proteinExistence type="predicted"/>
<organism evidence="1 2">
    <name type="scientific">Strongylus vulgaris</name>
    <name type="common">Blood worm</name>
    <dbReference type="NCBI Taxonomy" id="40348"/>
    <lineage>
        <taxon>Eukaryota</taxon>
        <taxon>Metazoa</taxon>
        <taxon>Ecdysozoa</taxon>
        <taxon>Nematoda</taxon>
        <taxon>Chromadorea</taxon>
        <taxon>Rhabditida</taxon>
        <taxon>Rhabditina</taxon>
        <taxon>Rhabditomorpha</taxon>
        <taxon>Strongyloidea</taxon>
        <taxon>Strongylidae</taxon>
        <taxon>Strongylus</taxon>
    </lineage>
</organism>
<protein>
    <submittedName>
        <fullName evidence="1">Uncharacterized protein</fullName>
    </submittedName>
</protein>
<dbReference type="AlphaFoldDB" id="A0A3P7KLD2"/>
<dbReference type="Proteomes" id="UP000270094">
    <property type="component" value="Unassembled WGS sequence"/>
</dbReference>
<dbReference type="EMBL" id="UYYB01008137">
    <property type="protein sequence ID" value="VDM68232.1"/>
    <property type="molecule type" value="Genomic_DNA"/>
</dbReference>
<gene>
    <name evidence="1" type="ORF">SVUK_LOCUS3230</name>
</gene>
<sequence>MERSLGSYQVYAKYVVTYGNAHEASIGAINLTFPPDPVTEINIVDVSNFVTIFGVLRTAHIDKEDDIRS</sequence>
<accession>A0A3P7KLD2</accession>
<evidence type="ECO:0000313" key="1">
    <source>
        <dbReference type="EMBL" id="VDM68232.1"/>
    </source>
</evidence>
<evidence type="ECO:0000313" key="2">
    <source>
        <dbReference type="Proteomes" id="UP000270094"/>
    </source>
</evidence>
<reference evidence="1 2" key="1">
    <citation type="submission" date="2018-11" db="EMBL/GenBank/DDBJ databases">
        <authorList>
            <consortium name="Pathogen Informatics"/>
        </authorList>
    </citation>
    <scope>NUCLEOTIDE SEQUENCE [LARGE SCALE GENOMIC DNA]</scope>
</reference>
<name>A0A3P7KLD2_STRVU</name>